<feature type="non-terminal residue" evidence="1">
    <location>
        <position position="1"/>
    </location>
</feature>
<comment type="caution">
    <text evidence="1">The sequence shown here is derived from an EMBL/GenBank/DDBJ whole genome shotgun (WGS) entry which is preliminary data.</text>
</comment>
<organism evidence="1">
    <name type="scientific">marine sediment metagenome</name>
    <dbReference type="NCBI Taxonomy" id="412755"/>
    <lineage>
        <taxon>unclassified sequences</taxon>
        <taxon>metagenomes</taxon>
        <taxon>ecological metagenomes</taxon>
    </lineage>
</organism>
<dbReference type="EMBL" id="BART01039551">
    <property type="protein sequence ID" value="GAH21377.1"/>
    <property type="molecule type" value="Genomic_DNA"/>
</dbReference>
<proteinExistence type="predicted"/>
<name>X1DMG6_9ZZZZ</name>
<dbReference type="AlphaFoldDB" id="X1DMG6"/>
<protein>
    <submittedName>
        <fullName evidence="1">Uncharacterized protein</fullName>
    </submittedName>
</protein>
<evidence type="ECO:0000313" key="1">
    <source>
        <dbReference type="EMBL" id="GAH21377.1"/>
    </source>
</evidence>
<accession>X1DMG6</accession>
<gene>
    <name evidence="1" type="ORF">S01H4_64941</name>
</gene>
<reference evidence="1" key="1">
    <citation type="journal article" date="2014" name="Front. Microbiol.">
        <title>High frequency of phylogenetically diverse reductive dehalogenase-homologous genes in deep subseafloor sedimentary metagenomes.</title>
        <authorList>
            <person name="Kawai M."/>
            <person name="Futagami T."/>
            <person name="Toyoda A."/>
            <person name="Takaki Y."/>
            <person name="Nishi S."/>
            <person name="Hori S."/>
            <person name="Arai W."/>
            <person name="Tsubouchi T."/>
            <person name="Morono Y."/>
            <person name="Uchiyama I."/>
            <person name="Ito T."/>
            <person name="Fujiyama A."/>
            <person name="Inagaki F."/>
            <person name="Takami H."/>
        </authorList>
    </citation>
    <scope>NUCLEOTIDE SEQUENCE</scope>
    <source>
        <strain evidence="1">Expedition CK06-06</strain>
    </source>
</reference>
<sequence length="40" mass="4568">GNSMEEAKKRRGKGNVLGVVLFARGECPYWIIPVFKLFKE</sequence>